<keyword evidence="3" id="KW-1185">Reference proteome</keyword>
<dbReference type="InterPro" id="IPR007627">
    <property type="entry name" value="RNA_pol_sigma70_r2"/>
</dbReference>
<evidence type="ECO:0000259" key="1">
    <source>
        <dbReference type="Pfam" id="PF04542"/>
    </source>
</evidence>
<dbReference type="Proteomes" id="UP000543556">
    <property type="component" value="Unassembled WGS sequence"/>
</dbReference>
<dbReference type="GO" id="GO:0003700">
    <property type="term" value="F:DNA-binding transcription factor activity"/>
    <property type="evidence" value="ECO:0007669"/>
    <property type="project" value="InterPro"/>
</dbReference>
<dbReference type="Gene3D" id="1.10.1740.10">
    <property type="match status" value="1"/>
</dbReference>
<proteinExistence type="predicted"/>
<protein>
    <submittedName>
        <fullName evidence="2">Sigma-70 family RNA polymerase sigma factor</fullName>
    </submittedName>
</protein>
<feature type="domain" description="RNA polymerase sigma-70 region 2" evidence="1">
    <location>
        <begin position="44"/>
        <end position="109"/>
    </location>
</feature>
<dbReference type="GO" id="GO:0006352">
    <property type="term" value="P:DNA-templated transcription initiation"/>
    <property type="evidence" value="ECO:0007669"/>
    <property type="project" value="InterPro"/>
</dbReference>
<name>A0A7Y7IJP8_9MICC</name>
<accession>A0A7Y7IJP8</accession>
<sequence length="312" mass="34867">MKSVNMMGLKSKETDHTNHLSIDSTLERRPAPDIPIDQLMSAVENTRPYVRARLLRLSRLDDIEDVMQDVRVAAWEGLVKQQYRLLPETTFGGWVQGIAVHLCADHIRRVLAHPWLPLISDPDGSMVSPVDFAATESMEQVAEHEWAEEIIAAVRKHVSAKKWNWAVECLTAPRQRHEAHSTGWDERKRWEAVSIVRQMAFTVKAALEVEPSTLCDSPTTIATAVCCLPSPLLQVVAERLVLTGVCEGERTDALMGLAEETGASWRYLESRIGPARRMYFAALEILERAAAGHTKEKVECEAFVFGSSALTS</sequence>
<dbReference type="Pfam" id="PF04542">
    <property type="entry name" value="Sigma70_r2"/>
    <property type="match status" value="1"/>
</dbReference>
<gene>
    <name evidence="2" type="ORF">G6034_14750</name>
</gene>
<evidence type="ECO:0000313" key="3">
    <source>
        <dbReference type="Proteomes" id="UP000543556"/>
    </source>
</evidence>
<organism evidence="2 3">
    <name type="scientific">Arthrobacter wenxiniae</name>
    <dbReference type="NCBI Taxonomy" id="2713570"/>
    <lineage>
        <taxon>Bacteria</taxon>
        <taxon>Bacillati</taxon>
        <taxon>Actinomycetota</taxon>
        <taxon>Actinomycetes</taxon>
        <taxon>Micrococcales</taxon>
        <taxon>Micrococcaceae</taxon>
        <taxon>Arthrobacter</taxon>
    </lineage>
</organism>
<reference evidence="2 3" key="1">
    <citation type="submission" date="2020-02" db="EMBL/GenBank/DDBJ databases">
        <title>Genome sequence of strain AETb3-4.</title>
        <authorList>
            <person name="Gao J."/>
            <person name="Zhang X."/>
        </authorList>
    </citation>
    <scope>NUCLEOTIDE SEQUENCE [LARGE SCALE GENOMIC DNA]</scope>
    <source>
        <strain evidence="2 3">AETb3-4</strain>
    </source>
</reference>
<dbReference type="InterPro" id="IPR013325">
    <property type="entry name" value="RNA_pol_sigma_r2"/>
</dbReference>
<dbReference type="SUPFAM" id="SSF88946">
    <property type="entry name" value="Sigma2 domain of RNA polymerase sigma factors"/>
    <property type="match status" value="1"/>
</dbReference>
<evidence type="ECO:0000313" key="2">
    <source>
        <dbReference type="EMBL" id="NVM96136.1"/>
    </source>
</evidence>
<dbReference type="RefSeq" id="WP_176635863.1">
    <property type="nucleotide sequence ID" value="NZ_JAAMFM010000025.1"/>
</dbReference>
<dbReference type="AlphaFoldDB" id="A0A7Y7IJP8"/>
<comment type="caution">
    <text evidence="2">The sequence shown here is derived from an EMBL/GenBank/DDBJ whole genome shotgun (WGS) entry which is preliminary data.</text>
</comment>
<dbReference type="EMBL" id="JAAMFM010000025">
    <property type="protein sequence ID" value="NVM96136.1"/>
    <property type="molecule type" value="Genomic_DNA"/>
</dbReference>